<dbReference type="AlphaFoldDB" id="A0A484H0B5"/>
<accession>A0A484H0B5</accession>
<gene>
    <name evidence="2" type="ORF">DBR06_SOUSAS24210010</name>
</gene>
<evidence type="ECO:0000313" key="2">
    <source>
        <dbReference type="EMBL" id="TEA41071.1"/>
    </source>
</evidence>
<dbReference type="Proteomes" id="UP000295264">
    <property type="component" value="Unassembled WGS sequence"/>
</dbReference>
<name>A0A484H0B5_SOUCH</name>
<feature type="region of interest" description="Disordered" evidence="1">
    <location>
        <begin position="1"/>
        <end position="28"/>
    </location>
</feature>
<feature type="non-terminal residue" evidence="2">
    <location>
        <position position="28"/>
    </location>
</feature>
<reference evidence="2 3" key="1">
    <citation type="journal article" date="2018" name="Genomics">
        <title>Molecular footprints of inshore aquatic adaptation in Indo-Pacific humpback dolphin (Sousa chinensis).</title>
        <authorList>
            <person name="Ming Y."/>
            <person name="Jian J."/>
            <person name="Yu F."/>
            <person name="Yu X."/>
            <person name="Wang J."/>
            <person name="Liu W."/>
        </authorList>
    </citation>
    <scope>NUCLEOTIDE SEQUENCE [LARGE SCALE GENOMIC DNA]</scope>
    <source>
        <strain evidence="2">MY-2018</strain>
        <tissue evidence="2">Skin</tissue>
    </source>
</reference>
<comment type="caution">
    <text evidence="2">The sequence shown here is derived from an EMBL/GenBank/DDBJ whole genome shotgun (WGS) entry which is preliminary data.</text>
</comment>
<proteinExistence type="predicted"/>
<keyword evidence="3" id="KW-1185">Reference proteome</keyword>
<sequence length="28" mass="3200">MSNIDKHRNTGKKITVTNDRGHSSKENM</sequence>
<organism evidence="2 3">
    <name type="scientific">Sousa chinensis</name>
    <name type="common">Indo-pacific humpbacked dolphin</name>
    <name type="synonym">Steno chinensis</name>
    <dbReference type="NCBI Taxonomy" id="103600"/>
    <lineage>
        <taxon>Eukaryota</taxon>
        <taxon>Metazoa</taxon>
        <taxon>Chordata</taxon>
        <taxon>Craniata</taxon>
        <taxon>Vertebrata</taxon>
        <taxon>Euteleostomi</taxon>
        <taxon>Mammalia</taxon>
        <taxon>Eutheria</taxon>
        <taxon>Laurasiatheria</taxon>
        <taxon>Artiodactyla</taxon>
        <taxon>Whippomorpha</taxon>
        <taxon>Cetacea</taxon>
        <taxon>Odontoceti</taxon>
        <taxon>Delphinidae</taxon>
        <taxon>Sousa</taxon>
    </lineage>
</organism>
<evidence type="ECO:0000313" key="3">
    <source>
        <dbReference type="Proteomes" id="UP000295264"/>
    </source>
</evidence>
<protein>
    <submittedName>
        <fullName evidence="2">Uncharacterized protein</fullName>
    </submittedName>
</protein>
<feature type="compositionally biased region" description="Basic and acidic residues" evidence="1">
    <location>
        <begin position="19"/>
        <end position="28"/>
    </location>
</feature>
<dbReference type="EMBL" id="QWLN02001855">
    <property type="protein sequence ID" value="TEA41071.1"/>
    <property type="molecule type" value="Genomic_DNA"/>
</dbReference>
<evidence type="ECO:0000256" key="1">
    <source>
        <dbReference type="SAM" id="MobiDB-lite"/>
    </source>
</evidence>